<evidence type="ECO:0000256" key="1">
    <source>
        <dbReference type="ARBA" id="ARBA00011738"/>
    </source>
</evidence>
<dbReference type="AlphaFoldDB" id="A0A178LFX0"/>
<dbReference type="SUPFAM" id="SSF55174">
    <property type="entry name" value="Alpha-L RNA-binding motif"/>
    <property type="match status" value="1"/>
</dbReference>
<keyword evidence="5 10" id="KW-0067">ATP-binding</keyword>
<comment type="similarity">
    <text evidence="10">Belongs to the class-I aminoacyl-tRNA synthetase family. TyrS type 2 subfamily.</text>
</comment>
<comment type="subcellular location">
    <subcellularLocation>
        <location evidence="10">Cytoplasm</location>
    </subcellularLocation>
</comment>
<keyword evidence="3 10" id="KW-0436">Ligase</keyword>
<dbReference type="Pfam" id="PF01479">
    <property type="entry name" value="S4"/>
    <property type="match status" value="1"/>
</dbReference>
<comment type="catalytic activity">
    <reaction evidence="9 10">
        <text>tRNA(Tyr) + L-tyrosine + ATP = L-tyrosyl-tRNA(Tyr) + AMP + diphosphate + H(+)</text>
        <dbReference type="Rhea" id="RHEA:10220"/>
        <dbReference type="Rhea" id="RHEA-COMP:9706"/>
        <dbReference type="Rhea" id="RHEA-COMP:9707"/>
        <dbReference type="ChEBI" id="CHEBI:15378"/>
        <dbReference type="ChEBI" id="CHEBI:30616"/>
        <dbReference type="ChEBI" id="CHEBI:33019"/>
        <dbReference type="ChEBI" id="CHEBI:58315"/>
        <dbReference type="ChEBI" id="CHEBI:78442"/>
        <dbReference type="ChEBI" id="CHEBI:78536"/>
        <dbReference type="ChEBI" id="CHEBI:456215"/>
        <dbReference type="EC" id="6.1.1.1"/>
    </reaction>
</comment>
<evidence type="ECO:0000256" key="3">
    <source>
        <dbReference type="ARBA" id="ARBA00022598"/>
    </source>
</evidence>
<keyword evidence="6 11" id="KW-0694">RNA-binding</keyword>
<dbReference type="EMBL" id="LWCR01000020">
    <property type="protein sequence ID" value="OAN28776.1"/>
    <property type="molecule type" value="Genomic_DNA"/>
</dbReference>
<dbReference type="Gene3D" id="3.10.290.10">
    <property type="entry name" value="RNA-binding S4 domain"/>
    <property type="match status" value="1"/>
</dbReference>
<dbReference type="InterPro" id="IPR024088">
    <property type="entry name" value="Tyr-tRNA-ligase_bac-type"/>
</dbReference>
<evidence type="ECO:0000256" key="8">
    <source>
        <dbReference type="ARBA" id="ARBA00023146"/>
    </source>
</evidence>
<dbReference type="GO" id="GO:0003723">
    <property type="term" value="F:RNA binding"/>
    <property type="evidence" value="ECO:0007669"/>
    <property type="project" value="UniProtKB-KW"/>
</dbReference>
<dbReference type="InterPro" id="IPR014729">
    <property type="entry name" value="Rossmann-like_a/b/a_fold"/>
</dbReference>
<name>A0A178LFX0_9PSED</name>
<dbReference type="SUPFAM" id="SSF52374">
    <property type="entry name" value="Nucleotidylyl transferase"/>
    <property type="match status" value="1"/>
</dbReference>
<comment type="subunit">
    <text evidence="1 10">Homodimer.</text>
</comment>
<dbReference type="InterPro" id="IPR002305">
    <property type="entry name" value="aa-tRNA-synth_Ic"/>
</dbReference>
<evidence type="ECO:0000259" key="12">
    <source>
        <dbReference type="Pfam" id="PF01479"/>
    </source>
</evidence>
<dbReference type="Gene3D" id="3.40.50.620">
    <property type="entry name" value="HUPs"/>
    <property type="match status" value="1"/>
</dbReference>
<dbReference type="CDD" id="cd00805">
    <property type="entry name" value="TyrRS_core"/>
    <property type="match status" value="1"/>
</dbReference>
<proteinExistence type="inferred from homology"/>
<protein>
    <recommendedName>
        <fullName evidence="10">Tyrosine--tRNA ligase</fullName>
        <ecNumber evidence="10">6.1.1.1</ecNumber>
    </recommendedName>
    <alternativeName>
        <fullName evidence="10">Tyrosyl-tRNA synthetase</fullName>
        <shortName evidence="10">TyrRS</shortName>
    </alternativeName>
</protein>
<dbReference type="GO" id="GO:0005524">
    <property type="term" value="F:ATP binding"/>
    <property type="evidence" value="ECO:0007669"/>
    <property type="project" value="UniProtKB-UniRule"/>
</dbReference>
<evidence type="ECO:0000256" key="10">
    <source>
        <dbReference type="HAMAP-Rule" id="MF_02007"/>
    </source>
</evidence>
<feature type="short sequence motif" description="'HIGH' region" evidence="10">
    <location>
        <begin position="42"/>
        <end position="51"/>
    </location>
</feature>
<evidence type="ECO:0000313" key="14">
    <source>
        <dbReference type="Proteomes" id="UP000078356"/>
    </source>
</evidence>
<dbReference type="EC" id="6.1.1.1" evidence="10"/>
<evidence type="ECO:0000256" key="9">
    <source>
        <dbReference type="ARBA" id="ARBA00048248"/>
    </source>
</evidence>
<dbReference type="InterPro" id="IPR002942">
    <property type="entry name" value="S4_RNA-bd"/>
</dbReference>
<dbReference type="InterPro" id="IPR001412">
    <property type="entry name" value="aa-tRNA-synth_I_CS"/>
</dbReference>
<dbReference type="FunFam" id="3.40.50.620:FF:000061">
    <property type="entry name" value="Tyrosine--tRNA ligase"/>
    <property type="match status" value="1"/>
</dbReference>
<keyword evidence="7 10" id="KW-0648">Protein biosynthesis</keyword>
<dbReference type="PROSITE" id="PS50889">
    <property type="entry name" value="S4"/>
    <property type="match status" value="1"/>
</dbReference>
<reference evidence="13 14" key="1">
    <citation type="submission" date="2016-04" db="EMBL/GenBank/DDBJ databases">
        <title>Draft Genome Sequences of Staphylococcus capitis Strain H36, S. capitis Strain H65, S. cohnii Strain H62, S. hominis Strain H69, Mycobacterium iranicum Strain H39, Plantibacter sp. Strain H53, Pseudomonas oryzihabitans Strain H72, and Microbacterium sp. Strain H83, isolated from residential settings.</title>
        <authorList>
            <person name="Lymperopoulou D."/>
            <person name="Adams R.I."/>
            <person name="Lindow S."/>
            <person name="Coil D.A."/>
            <person name="Jospin G."/>
            <person name="Eisen J.A."/>
        </authorList>
    </citation>
    <scope>NUCLEOTIDE SEQUENCE [LARGE SCALE GENOMIC DNA]</scope>
    <source>
        <strain evidence="13 14">H72</strain>
    </source>
</reference>
<comment type="caution">
    <text evidence="13">The sequence shown here is derived from an EMBL/GenBank/DDBJ whole genome shotgun (WGS) entry which is preliminary data.</text>
</comment>
<keyword evidence="4 10" id="KW-0547">Nucleotide-binding</keyword>
<feature type="short sequence motif" description="'KMSKS' region" evidence="10">
    <location>
        <begin position="226"/>
        <end position="230"/>
    </location>
</feature>
<dbReference type="PANTHER" id="PTHR11766">
    <property type="entry name" value="TYROSYL-TRNA SYNTHETASE"/>
    <property type="match status" value="1"/>
</dbReference>
<dbReference type="Gene3D" id="1.10.240.10">
    <property type="entry name" value="Tyrosyl-Transfer RNA Synthetase"/>
    <property type="match status" value="1"/>
</dbReference>
<evidence type="ECO:0000313" key="13">
    <source>
        <dbReference type="EMBL" id="OAN28776.1"/>
    </source>
</evidence>
<dbReference type="Pfam" id="PF00579">
    <property type="entry name" value="tRNA-synt_1b"/>
    <property type="match status" value="1"/>
</dbReference>
<evidence type="ECO:0000256" key="7">
    <source>
        <dbReference type="ARBA" id="ARBA00022917"/>
    </source>
</evidence>
<dbReference type="InterPro" id="IPR024108">
    <property type="entry name" value="Tyr-tRNA-ligase_bac_2"/>
</dbReference>
<dbReference type="NCBIfam" id="TIGR00234">
    <property type="entry name" value="tyrS"/>
    <property type="match status" value="1"/>
</dbReference>
<evidence type="ECO:0000256" key="6">
    <source>
        <dbReference type="ARBA" id="ARBA00022884"/>
    </source>
</evidence>
<feature type="binding site" evidence="10">
    <location>
        <position position="229"/>
    </location>
    <ligand>
        <name>ATP</name>
        <dbReference type="ChEBI" id="CHEBI:30616"/>
    </ligand>
</feature>
<dbReference type="HAMAP" id="MF_02007">
    <property type="entry name" value="Tyr_tRNA_synth_type2"/>
    <property type="match status" value="1"/>
</dbReference>
<dbReference type="OrthoDB" id="9804243at2"/>
<dbReference type="GO" id="GO:0005829">
    <property type="term" value="C:cytosol"/>
    <property type="evidence" value="ECO:0007669"/>
    <property type="project" value="TreeGrafter"/>
</dbReference>
<keyword evidence="2 10" id="KW-0963">Cytoplasm</keyword>
<dbReference type="FunFam" id="1.10.240.10:FF:000006">
    <property type="entry name" value="Tyrosine--tRNA ligase"/>
    <property type="match status" value="1"/>
</dbReference>
<dbReference type="GO" id="GO:0006437">
    <property type="term" value="P:tyrosyl-tRNA aminoacylation"/>
    <property type="evidence" value="ECO:0007669"/>
    <property type="project" value="UniProtKB-UniRule"/>
</dbReference>
<accession>A0A178LFX0</accession>
<comment type="function">
    <text evidence="10">Catalyzes the attachment of tyrosine to tRNA(Tyr) in a two-step reaction: tyrosine is first activated by ATP to form Tyr-AMP and then transferred to the acceptor end of tRNA(Tyr).</text>
</comment>
<evidence type="ECO:0000256" key="5">
    <source>
        <dbReference type="ARBA" id="ARBA00022840"/>
    </source>
</evidence>
<dbReference type="RefSeq" id="WP_064308146.1">
    <property type="nucleotide sequence ID" value="NZ_LWCR01000020.1"/>
</dbReference>
<dbReference type="GO" id="GO:0004831">
    <property type="term" value="F:tyrosine-tRNA ligase activity"/>
    <property type="evidence" value="ECO:0007669"/>
    <property type="project" value="UniProtKB-UniRule"/>
</dbReference>
<keyword evidence="8 10" id="KW-0030">Aminoacyl-tRNA synthetase</keyword>
<dbReference type="PROSITE" id="PS00178">
    <property type="entry name" value="AA_TRNA_LIGASE_I"/>
    <property type="match status" value="1"/>
</dbReference>
<dbReference type="InterPro" id="IPR036986">
    <property type="entry name" value="S4_RNA-bd_sf"/>
</dbReference>
<feature type="domain" description="RNA-binding S4" evidence="12">
    <location>
        <begin position="339"/>
        <end position="372"/>
    </location>
</feature>
<evidence type="ECO:0000256" key="2">
    <source>
        <dbReference type="ARBA" id="ARBA00022490"/>
    </source>
</evidence>
<dbReference type="InterPro" id="IPR002307">
    <property type="entry name" value="Tyr-tRNA-ligase"/>
</dbReference>
<evidence type="ECO:0000256" key="4">
    <source>
        <dbReference type="ARBA" id="ARBA00022741"/>
    </source>
</evidence>
<sequence length="399" mass="44293">MKTVQEQLAVIKRGADELLVESELVTKLERGTPLRIKAGFDPTAPDLHLGHTVLINKLRQFQELGHQVIFLIGDFTGMIGDPSGKSATRPPLTREQVLENAETYKAQVFKILDPARTEVAFNATWMDQLSPADFIRLSSQYTVARMLERDDFSKRYAGNQPIAIHEFLYPLVQGYDSVALRADVELGGTDQKFNLLMGRELQRAYGQEAQCILTMPLLEGLDGVKKMSKSLGNYVGIQEAPGVMYNKLVSIPDTLMWRYFELLSFRSLEEIAQFRSDVEQGANPRDIKIKLAEEIVARFHGEEAAQTAHRSAGNRMKDGELPEDLPDVELETDAALPVAAVLNKAGLVKNAAAARDLLAAGSVKVDGEVVDRGFLFEIGRTYICQAGKKAFARISVRQQ</sequence>
<organism evidence="13 14">
    <name type="scientific">Pseudomonas oryzihabitans</name>
    <dbReference type="NCBI Taxonomy" id="47885"/>
    <lineage>
        <taxon>Bacteria</taxon>
        <taxon>Pseudomonadati</taxon>
        <taxon>Pseudomonadota</taxon>
        <taxon>Gammaproteobacteria</taxon>
        <taxon>Pseudomonadales</taxon>
        <taxon>Pseudomonadaceae</taxon>
        <taxon>Pseudomonas</taxon>
    </lineage>
</organism>
<evidence type="ECO:0000256" key="11">
    <source>
        <dbReference type="PROSITE-ProRule" id="PRU00182"/>
    </source>
</evidence>
<dbReference type="PRINTS" id="PR01040">
    <property type="entry name" value="TRNASYNTHTYR"/>
</dbReference>
<gene>
    <name evidence="10" type="primary">tyrS</name>
    <name evidence="13" type="ORF">A4V15_20170</name>
</gene>
<dbReference type="PANTHER" id="PTHR11766:SF1">
    <property type="entry name" value="TYROSINE--TRNA LIGASE"/>
    <property type="match status" value="1"/>
</dbReference>
<dbReference type="Proteomes" id="UP000078356">
    <property type="component" value="Unassembled WGS sequence"/>
</dbReference>